<keyword evidence="3" id="KW-1185">Reference proteome</keyword>
<feature type="transmembrane region" description="Helical" evidence="1">
    <location>
        <begin position="6"/>
        <end position="36"/>
    </location>
</feature>
<accession>A0AAD6ZKD4</accession>
<evidence type="ECO:0000313" key="2">
    <source>
        <dbReference type="EMBL" id="KAJ7327550.1"/>
    </source>
</evidence>
<sequence length="99" mass="11196">MAAFDFFTLQGICILLAFIPLLTVVDILLSGILLTYNDIWTYEAKLLQNNLTDLSTANTRACLRFPGHLWFCKKSMAYLAHLAGCVYVFEDYTTKLVGH</sequence>
<keyword evidence="1" id="KW-0812">Transmembrane</keyword>
<dbReference type="Proteomes" id="UP001218218">
    <property type="component" value="Unassembled WGS sequence"/>
</dbReference>
<reference evidence="2" key="1">
    <citation type="submission" date="2023-03" db="EMBL/GenBank/DDBJ databases">
        <title>Massive genome expansion in bonnet fungi (Mycena s.s.) driven by repeated elements and novel gene families across ecological guilds.</title>
        <authorList>
            <consortium name="Lawrence Berkeley National Laboratory"/>
            <person name="Harder C.B."/>
            <person name="Miyauchi S."/>
            <person name="Viragh M."/>
            <person name="Kuo A."/>
            <person name="Thoen E."/>
            <person name="Andreopoulos B."/>
            <person name="Lu D."/>
            <person name="Skrede I."/>
            <person name="Drula E."/>
            <person name="Henrissat B."/>
            <person name="Morin E."/>
            <person name="Kohler A."/>
            <person name="Barry K."/>
            <person name="LaButti K."/>
            <person name="Morin E."/>
            <person name="Salamov A."/>
            <person name="Lipzen A."/>
            <person name="Mereny Z."/>
            <person name="Hegedus B."/>
            <person name="Baldrian P."/>
            <person name="Stursova M."/>
            <person name="Weitz H."/>
            <person name="Taylor A."/>
            <person name="Grigoriev I.V."/>
            <person name="Nagy L.G."/>
            <person name="Martin F."/>
            <person name="Kauserud H."/>
        </authorList>
    </citation>
    <scope>NUCLEOTIDE SEQUENCE</scope>
    <source>
        <strain evidence="2">CBHHK002</strain>
    </source>
</reference>
<protein>
    <submittedName>
        <fullName evidence="2">Uncharacterized protein</fullName>
    </submittedName>
</protein>
<keyword evidence="1" id="KW-0472">Membrane</keyword>
<comment type="caution">
    <text evidence="2">The sequence shown here is derived from an EMBL/GenBank/DDBJ whole genome shotgun (WGS) entry which is preliminary data.</text>
</comment>
<organism evidence="2 3">
    <name type="scientific">Mycena albidolilacea</name>
    <dbReference type="NCBI Taxonomy" id="1033008"/>
    <lineage>
        <taxon>Eukaryota</taxon>
        <taxon>Fungi</taxon>
        <taxon>Dikarya</taxon>
        <taxon>Basidiomycota</taxon>
        <taxon>Agaricomycotina</taxon>
        <taxon>Agaricomycetes</taxon>
        <taxon>Agaricomycetidae</taxon>
        <taxon>Agaricales</taxon>
        <taxon>Marasmiineae</taxon>
        <taxon>Mycenaceae</taxon>
        <taxon>Mycena</taxon>
    </lineage>
</organism>
<evidence type="ECO:0000313" key="3">
    <source>
        <dbReference type="Proteomes" id="UP001218218"/>
    </source>
</evidence>
<dbReference type="AlphaFoldDB" id="A0AAD6ZKD4"/>
<proteinExistence type="predicted"/>
<keyword evidence="1" id="KW-1133">Transmembrane helix</keyword>
<gene>
    <name evidence="2" type="ORF">DFH08DRAFT_1026626</name>
</gene>
<name>A0AAD6ZKD4_9AGAR</name>
<dbReference type="EMBL" id="JARIHO010000041">
    <property type="protein sequence ID" value="KAJ7327550.1"/>
    <property type="molecule type" value="Genomic_DNA"/>
</dbReference>
<evidence type="ECO:0000256" key="1">
    <source>
        <dbReference type="SAM" id="Phobius"/>
    </source>
</evidence>